<dbReference type="Gramene" id="KXG29428">
    <property type="protein sequence ID" value="KXG29428"/>
    <property type="gene ID" value="SORBI_3004G034800"/>
</dbReference>
<dbReference type="FunCoup" id="A0A194YMH2">
    <property type="interactions" value="76"/>
</dbReference>
<dbReference type="InterPro" id="IPR036047">
    <property type="entry name" value="F-box-like_dom_sf"/>
</dbReference>
<gene>
    <name evidence="2" type="ORF">SORBI_3004G034800</name>
</gene>
<reference evidence="2" key="2">
    <citation type="submission" date="2017-02" db="EMBL/GenBank/DDBJ databases">
        <title>WGS assembly of Sorghum bicolor.</title>
        <authorList>
            <person name="Paterson A."/>
            <person name="Mullet J."/>
            <person name="Bowers J."/>
            <person name="Bruggmann R."/>
            <person name="Dubchak I."/>
            <person name="Grimwood J."/>
            <person name="Gundlach H."/>
            <person name="Haberer G."/>
            <person name="Hellsten U."/>
            <person name="Mitros T."/>
            <person name="Poliakov A."/>
            <person name="Schmutz J."/>
            <person name="Spannagl M."/>
            <person name="Tang H."/>
            <person name="Wang X."/>
            <person name="Wicker T."/>
            <person name="Bharti A."/>
            <person name="Chapman J."/>
            <person name="Feltus F."/>
            <person name="Gowik U."/>
            <person name="Grigoriev I."/>
            <person name="Lyons E."/>
            <person name="Maher C."/>
            <person name="Martis M."/>
            <person name="Narechania A."/>
            <person name="Otillar R."/>
            <person name="Penning B."/>
            <person name="Salamov A."/>
            <person name="Wang Y."/>
            <person name="Zhang L."/>
            <person name="Carpita N."/>
            <person name="Freeling M."/>
            <person name="Gingle A."/>
            <person name="Hash C."/>
            <person name="Keller B."/>
            <person name="Klein P."/>
            <person name="Kresovich S."/>
            <person name="Mccann M."/>
            <person name="Ming R."/>
            <person name="Peterson D."/>
            <person name="Rahman M."/>
            <person name="Ware D."/>
            <person name="Westhoff P."/>
            <person name="Mayer K."/>
            <person name="Messing J."/>
            <person name="Sims D."/>
            <person name="Jenkins J."/>
            <person name="Shu S."/>
            <person name="Rokhsar D."/>
        </authorList>
    </citation>
    <scope>NUCLEOTIDE SEQUENCE</scope>
</reference>
<proteinExistence type="predicted"/>
<reference evidence="3" key="3">
    <citation type="journal article" date="2018" name="Plant J.">
        <title>The Sorghum bicolor reference genome: improved assembly, gene annotations, a transcriptome atlas, and signatures of genome organization.</title>
        <authorList>
            <person name="McCormick R.F."/>
            <person name="Truong S.K."/>
            <person name="Sreedasyam A."/>
            <person name="Jenkins J."/>
            <person name="Shu S."/>
            <person name="Sims D."/>
            <person name="Kennedy M."/>
            <person name="Amirebrahimi M."/>
            <person name="Weers B.D."/>
            <person name="McKinley B."/>
            <person name="Mattison A."/>
            <person name="Morishige D.T."/>
            <person name="Grimwood J."/>
            <person name="Schmutz J."/>
            <person name="Mullet J.E."/>
        </authorList>
    </citation>
    <scope>NUCLEOTIDE SEQUENCE [LARGE SCALE GENOMIC DNA]</scope>
    <source>
        <strain evidence="3">cv. BTx623</strain>
    </source>
</reference>
<reference evidence="2 3" key="1">
    <citation type="journal article" date="2009" name="Nature">
        <title>The Sorghum bicolor genome and the diversification of grasses.</title>
        <authorList>
            <person name="Paterson A.H."/>
            <person name="Bowers J.E."/>
            <person name="Bruggmann R."/>
            <person name="Dubchak I."/>
            <person name="Grimwood J."/>
            <person name="Gundlach H."/>
            <person name="Haberer G."/>
            <person name="Hellsten U."/>
            <person name="Mitros T."/>
            <person name="Poliakov A."/>
            <person name="Schmutz J."/>
            <person name="Spannagl M."/>
            <person name="Tang H."/>
            <person name="Wang X."/>
            <person name="Wicker T."/>
            <person name="Bharti A.K."/>
            <person name="Chapman J."/>
            <person name="Feltus F.A."/>
            <person name="Gowik U."/>
            <person name="Grigoriev I.V."/>
            <person name="Lyons E."/>
            <person name="Maher C.A."/>
            <person name="Martis M."/>
            <person name="Narechania A."/>
            <person name="Otillar R.P."/>
            <person name="Penning B.W."/>
            <person name="Salamov A.A."/>
            <person name="Wang Y."/>
            <person name="Zhang L."/>
            <person name="Carpita N.C."/>
            <person name="Freeling M."/>
            <person name="Gingle A.R."/>
            <person name="Hash C.T."/>
            <person name="Keller B."/>
            <person name="Klein P."/>
            <person name="Kresovich S."/>
            <person name="McCann M.C."/>
            <person name="Ming R."/>
            <person name="Peterson D.G."/>
            <person name="Mehboob-ur-Rahman"/>
            <person name="Ware D."/>
            <person name="Westhoff P."/>
            <person name="Mayer K.F."/>
            <person name="Messing J."/>
            <person name="Rokhsar D.S."/>
        </authorList>
    </citation>
    <scope>NUCLEOTIDE SEQUENCE [LARGE SCALE GENOMIC DNA]</scope>
    <source>
        <strain evidence="3">cv. BTx623</strain>
    </source>
</reference>
<dbReference type="EMBL" id="CM000763">
    <property type="protein sequence ID" value="KXG29429.1"/>
    <property type="molecule type" value="Genomic_DNA"/>
</dbReference>
<organism evidence="2 3">
    <name type="scientific">Sorghum bicolor</name>
    <name type="common">Sorghum</name>
    <name type="synonym">Sorghum vulgare</name>
    <dbReference type="NCBI Taxonomy" id="4558"/>
    <lineage>
        <taxon>Eukaryota</taxon>
        <taxon>Viridiplantae</taxon>
        <taxon>Streptophyta</taxon>
        <taxon>Embryophyta</taxon>
        <taxon>Tracheophyta</taxon>
        <taxon>Spermatophyta</taxon>
        <taxon>Magnoliopsida</taxon>
        <taxon>Liliopsida</taxon>
        <taxon>Poales</taxon>
        <taxon>Poaceae</taxon>
        <taxon>PACMAD clade</taxon>
        <taxon>Panicoideae</taxon>
        <taxon>Andropogonodae</taxon>
        <taxon>Andropogoneae</taxon>
        <taxon>Sorghinae</taxon>
        <taxon>Sorghum</taxon>
    </lineage>
</organism>
<evidence type="ECO:0000313" key="3">
    <source>
        <dbReference type="Proteomes" id="UP000000768"/>
    </source>
</evidence>
<dbReference type="Gramene" id="KXG29429">
    <property type="protein sequence ID" value="KXG29429"/>
    <property type="gene ID" value="SORBI_3004G034800"/>
</dbReference>
<feature type="domain" description="F-box" evidence="1">
    <location>
        <begin position="26"/>
        <end position="59"/>
    </location>
</feature>
<dbReference type="AlphaFoldDB" id="A0A194YMH2"/>
<evidence type="ECO:0000259" key="1">
    <source>
        <dbReference type="Pfam" id="PF00646"/>
    </source>
</evidence>
<evidence type="ECO:0000313" key="2">
    <source>
        <dbReference type="EMBL" id="KXG29428.1"/>
    </source>
</evidence>
<accession>A0A194YMH2</accession>
<name>A0A194YMH2_SORBI</name>
<dbReference type="ExpressionAtlas" id="A0A194YMH2">
    <property type="expression patterns" value="baseline and differential"/>
</dbReference>
<dbReference type="GO" id="GO:0031146">
    <property type="term" value="P:SCF-dependent proteasomal ubiquitin-dependent protein catabolic process"/>
    <property type="evidence" value="ECO:0000318"/>
    <property type="project" value="GO_Central"/>
</dbReference>
<dbReference type="eggNOG" id="ENOG502QW61">
    <property type="taxonomic scope" value="Eukaryota"/>
</dbReference>
<dbReference type="InterPro" id="IPR050796">
    <property type="entry name" value="SCF_F-box_component"/>
</dbReference>
<dbReference type="Proteomes" id="UP000000768">
    <property type="component" value="Chromosome 4"/>
</dbReference>
<dbReference type="STRING" id="4558.A0A194YMH2"/>
<dbReference type="EMBL" id="CM000763">
    <property type="protein sequence ID" value="KXG29428.1"/>
    <property type="molecule type" value="Genomic_DNA"/>
</dbReference>
<dbReference type="InParanoid" id="A0A194YMH2"/>
<dbReference type="PANTHER" id="PTHR31672">
    <property type="entry name" value="BNACNNG10540D PROTEIN"/>
    <property type="match status" value="1"/>
</dbReference>
<dbReference type="Pfam" id="PF00646">
    <property type="entry name" value="F-box"/>
    <property type="match status" value="1"/>
</dbReference>
<dbReference type="InterPro" id="IPR001810">
    <property type="entry name" value="F-box_dom"/>
</dbReference>
<dbReference type="SUPFAM" id="SSF81383">
    <property type="entry name" value="F-box domain"/>
    <property type="match status" value="1"/>
</dbReference>
<sequence>MNQPISKRRCPVAPEVGGGSMIPVEVLQFEILVRLPVKSFVRFKSVCKVWCTTIASADFVRLHLELARARSSSMILIPRKFQPEPKKLGSRFVHIYSFQPAVQSNVAKLIMRNKPLSHGIPRFTIPLHCDGLVLIPSITGHIFVCNPATKEFVELPRAPGMCCWNKGSPLASILLVVRIRWLGTSCAHTVKGKYVQNSTLDMRS</sequence>
<dbReference type="Gramene" id="OQU84333">
    <property type="protein sequence ID" value="OQU84333"/>
    <property type="gene ID" value="SORBI_3004G034800"/>
</dbReference>
<protein>
    <recommendedName>
        <fullName evidence="1">F-box domain-containing protein</fullName>
    </recommendedName>
</protein>
<dbReference type="EMBL" id="CM000763">
    <property type="protein sequence ID" value="OQU84333.1"/>
    <property type="molecule type" value="Genomic_DNA"/>
</dbReference>
<dbReference type="PANTHER" id="PTHR31672:SF13">
    <property type="entry name" value="F-BOX PROTEIN CPR30-LIKE"/>
    <property type="match status" value="1"/>
</dbReference>
<keyword evidence="3" id="KW-1185">Reference proteome</keyword>
<dbReference type="GO" id="GO:0004842">
    <property type="term" value="F:ubiquitin-protein transferase activity"/>
    <property type="evidence" value="ECO:0000318"/>
    <property type="project" value="GO_Central"/>
</dbReference>